<sequence length="91" mass="9105">MTSAAGLTSGRPCTTLAKAELAAPGGKVIDARVVDDGNLATAGGVTSGIDLAPWMITHECGASLATRVESVMEYEQHSATPSHASHAPGSS</sequence>
<dbReference type="Gene3D" id="3.40.50.880">
    <property type="match status" value="1"/>
</dbReference>
<accession>A0A640T3W7</accession>
<protein>
    <recommendedName>
        <fullName evidence="3">DJ-1/PfpI domain-containing protein</fullName>
    </recommendedName>
</protein>
<evidence type="ECO:0000313" key="1">
    <source>
        <dbReference type="EMBL" id="GFE16315.1"/>
    </source>
</evidence>
<evidence type="ECO:0000313" key="2">
    <source>
        <dbReference type="Proteomes" id="UP000430079"/>
    </source>
</evidence>
<dbReference type="PANTHER" id="PTHR43130">
    <property type="entry name" value="ARAC-FAMILY TRANSCRIPTIONAL REGULATOR"/>
    <property type="match status" value="1"/>
</dbReference>
<organism evidence="1 2">
    <name type="scientific">Streptomyces glebosus</name>
    <dbReference type="NCBI Taxonomy" id="249580"/>
    <lineage>
        <taxon>Bacteria</taxon>
        <taxon>Bacillati</taxon>
        <taxon>Actinomycetota</taxon>
        <taxon>Actinomycetes</taxon>
        <taxon>Kitasatosporales</taxon>
        <taxon>Streptomycetaceae</taxon>
        <taxon>Streptomyces</taxon>
    </lineage>
</organism>
<dbReference type="AlphaFoldDB" id="A0A640T3W7"/>
<dbReference type="EMBL" id="BLIO01000001">
    <property type="protein sequence ID" value="GFE16315.1"/>
    <property type="molecule type" value="Genomic_DNA"/>
</dbReference>
<dbReference type="InterPro" id="IPR029062">
    <property type="entry name" value="Class_I_gatase-like"/>
</dbReference>
<dbReference type="PANTHER" id="PTHR43130:SF3">
    <property type="entry name" value="HTH-TYPE TRANSCRIPTIONAL REGULATOR RV1931C"/>
    <property type="match status" value="1"/>
</dbReference>
<keyword evidence="2" id="KW-1185">Reference proteome</keyword>
<comment type="caution">
    <text evidence="1">The sequence shown here is derived from an EMBL/GenBank/DDBJ whole genome shotgun (WGS) entry which is preliminary data.</text>
</comment>
<evidence type="ECO:0008006" key="3">
    <source>
        <dbReference type="Google" id="ProtNLM"/>
    </source>
</evidence>
<name>A0A640T3W7_9ACTN</name>
<proteinExistence type="predicted"/>
<dbReference type="Proteomes" id="UP000430079">
    <property type="component" value="Unassembled WGS sequence"/>
</dbReference>
<reference evidence="1 2" key="1">
    <citation type="submission" date="2019-12" db="EMBL/GenBank/DDBJ databases">
        <title>Whole genome shotgun sequence of Streptomyces hygroscopicus subsp. glebosus NBRC 13786.</title>
        <authorList>
            <person name="Ichikawa N."/>
            <person name="Kimura A."/>
            <person name="Kitahashi Y."/>
            <person name="Komaki H."/>
            <person name="Tamura T."/>
        </authorList>
    </citation>
    <scope>NUCLEOTIDE SEQUENCE [LARGE SCALE GENOMIC DNA]</scope>
    <source>
        <strain evidence="1 2">NBRC 13786</strain>
    </source>
</reference>
<gene>
    <name evidence="1" type="ORF">Sgleb_43620</name>
</gene>
<dbReference type="InterPro" id="IPR052158">
    <property type="entry name" value="INH-QAR"/>
</dbReference>
<dbReference type="SUPFAM" id="SSF52317">
    <property type="entry name" value="Class I glutamine amidotransferase-like"/>
    <property type="match status" value="1"/>
</dbReference>